<dbReference type="InterPro" id="IPR003439">
    <property type="entry name" value="ABC_transporter-like_ATP-bd"/>
</dbReference>
<dbReference type="Pfam" id="PF23321">
    <property type="entry name" value="R1_ABCA1"/>
    <property type="match status" value="1"/>
</dbReference>
<dbReference type="GO" id="GO:0016020">
    <property type="term" value="C:membrane"/>
    <property type="evidence" value="ECO:0007669"/>
    <property type="project" value="UniProtKB-SubCell"/>
</dbReference>
<evidence type="ECO:0000256" key="6">
    <source>
        <dbReference type="ARBA" id="ARBA00022741"/>
    </source>
</evidence>
<keyword evidence="8 11" id="KW-1133">Transmembrane helix</keyword>
<reference evidence="13 14" key="1">
    <citation type="journal article" date="2024" name="Nat. Commun.">
        <title>Phylogenomics reveals the evolutionary origins of lichenization in chlorophyte algae.</title>
        <authorList>
            <person name="Puginier C."/>
            <person name="Libourel C."/>
            <person name="Otte J."/>
            <person name="Skaloud P."/>
            <person name="Haon M."/>
            <person name="Grisel S."/>
            <person name="Petersen M."/>
            <person name="Berrin J.G."/>
            <person name="Delaux P.M."/>
            <person name="Dal Grande F."/>
            <person name="Keller J."/>
        </authorList>
    </citation>
    <scope>NUCLEOTIDE SEQUENCE [LARGE SCALE GENOMIC DNA]</scope>
    <source>
        <strain evidence="13 14">SAG 2036</strain>
    </source>
</reference>
<evidence type="ECO:0000256" key="3">
    <source>
        <dbReference type="ARBA" id="ARBA00022448"/>
    </source>
</evidence>
<dbReference type="Pfam" id="PF00005">
    <property type="entry name" value="ABC_tran"/>
    <property type="match status" value="2"/>
</dbReference>
<dbReference type="PROSITE" id="PS50893">
    <property type="entry name" value="ABC_TRANSPORTER_2"/>
    <property type="match status" value="2"/>
</dbReference>
<dbReference type="InterPro" id="IPR013525">
    <property type="entry name" value="ABC2_TM"/>
</dbReference>
<evidence type="ECO:0000256" key="7">
    <source>
        <dbReference type="ARBA" id="ARBA00022840"/>
    </source>
</evidence>
<dbReference type="Proteomes" id="UP001465755">
    <property type="component" value="Unassembled WGS sequence"/>
</dbReference>
<organism evidence="13 14">
    <name type="scientific">Symbiochloris irregularis</name>
    <dbReference type="NCBI Taxonomy" id="706552"/>
    <lineage>
        <taxon>Eukaryota</taxon>
        <taxon>Viridiplantae</taxon>
        <taxon>Chlorophyta</taxon>
        <taxon>core chlorophytes</taxon>
        <taxon>Trebouxiophyceae</taxon>
        <taxon>Trebouxiales</taxon>
        <taxon>Trebouxiaceae</taxon>
        <taxon>Symbiochloris</taxon>
    </lineage>
</organism>
<feature type="transmembrane region" description="Helical" evidence="11">
    <location>
        <begin position="950"/>
        <end position="975"/>
    </location>
</feature>
<dbReference type="FunFam" id="3.40.50.300:FF:002275">
    <property type="entry name" value="ATP-binding cassette, subfamily A (ABC1), member 16"/>
    <property type="match status" value="1"/>
</dbReference>
<evidence type="ECO:0000256" key="5">
    <source>
        <dbReference type="ARBA" id="ARBA00022737"/>
    </source>
</evidence>
<dbReference type="CDD" id="cd03263">
    <property type="entry name" value="ABC_subfamily_A"/>
    <property type="match status" value="2"/>
</dbReference>
<feature type="transmembrane region" description="Helical" evidence="11">
    <location>
        <begin position="995"/>
        <end position="1022"/>
    </location>
</feature>
<comment type="subcellular location">
    <subcellularLocation>
        <location evidence="1">Membrane</location>
        <topology evidence="1">Multi-pass membrane protein</topology>
    </subcellularLocation>
</comment>
<feature type="region of interest" description="Disordered" evidence="10">
    <location>
        <begin position="598"/>
        <end position="683"/>
    </location>
</feature>
<comment type="similarity">
    <text evidence="2">Belongs to the ABC transporter superfamily. ABCA family. CPR flippase (TC 3.A.1.211) subfamily.</text>
</comment>
<dbReference type="GO" id="GO:0005524">
    <property type="term" value="F:ATP binding"/>
    <property type="evidence" value="ECO:0007669"/>
    <property type="project" value="UniProtKB-KW"/>
</dbReference>
<dbReference type="InterPro" id="IPR003593">
    <property type="entry name" value="AAA+_ATPase"/>
</dbReference>
<keyword evidence="9 11" id="KW-0472">Membrane</keyword>
<evidence type="ECO:0000256" key="2">
    <source>
        <dbReference type="ARBA" id="ARBA00008526"/>
    </source>
</evidence>
<dbReference type="GO" id="GO:0005319">
    <property type="term" value="F:lipid transporter activity"/>
    <property type="evidence" value="ECO:0007669"/>
    <property type="project" value="TreeGrafter"/>
</dbReference>
<dbReference type="InterPro" id="IPR056264">
    <property type="entry name" value="R2_ABCA1-4-like"/>
</dbReference>
<evidence type="ECO:0000259" key="12">
    <source>
        <dbReference type="PROSITE" id="PS50893"/>
    </source>
</evidence>
<keyword evidence="7" id="KW-0067">ATP-binding</keyword>
<dbReference type="FunFam" id="3.40.50.300:FF:000335">
    <property type="entry name" value="ATP binding cassette subfamily A member 5"/>
    <property type="match status" value="1"/>
</dbReference>
<feature type="transmembrane region" description="Helical" evidence="11">
    <location>
        <begin position="86"/>
        <end position="106"/>
    </location>
</feature>
<dbReference type="InterPro" id="IPR027417">
    <property type="entry name" value="P-loop_NTPase"/>
</dbReference>
<feature type="transmembrane region" description="Helical" evidence="11">
    <location>
        <begin position="58"/>
        <end position="80"/>
    </location>
</feature>
<feature type="transmembrane region" description="Helical" evidence="11">
    <location>
        <begin position="1064"/>
        <end position="1087"/>
    </location>
</feature>
<keyword evidence="3" id="KW-0813">Transport</keyword>
<evidence type="ECO:0000256" key="1">
    <source>
        <dbReference type="ARBA" id="ARBA00004141"/>
    </source>
</evidence>
<evidence type="ECO:0000313" key="13">
    <source>
        <dbReference type="EMBL" id="KAK9808279.1"/>
    </source>
</evidence>
<proteinExistence type="inferred from homology"/>
<keyword evidence="6" id="KW-0547">Nucleotide-binding</keyword>
<dbReference type="InterPro" id="IPR026082">
    <property type="entry name" value="ABCA"/>
</dbReference>
<dbReference type="PANTHER" id="PTHR19229:SF36">
    <property type="entry name" value="ATP-BINDING CASSETTE SUB-FAMILY A MEMBER 2"/>
    <property type="match status" value="1"/>
</dbReference>
<protein>
    <recommendedName>
        <fullName evidence="12">ABC transporter domain-containing protein</fullName>
    </recommendedName>
</protein>
<dbReference type="PANTHER" id="PTHR19229">
    <property type="entry name" value="ATP-BINDING CASSETTE TRANSPORTER SUBFAMILY A ABCA"/>
    <property type="match status" value="1"/>
</dbReference>
<evidence type="ECO:0000256" key="11">
    <source>
        <dbReference type="SAM" id="Phobius"/>
    </source>
</evidence>
<dbReference type="Gene3D" id="3.40.50.300">
    <property type="entry name" value="P-loop containing nucleotide triphosphate hydrolases"/>
    <property type="match status" value="2"/>
</dbReference>
<name>A0AAW1PJP1_9CHLO</name>
<feature type="region of interest" description="Disordered" evidence="10">
    <location>
        <begin position="241"/>
        <end position="279"/>
    </location>
</feature>
<evidence type="ECO:0000313" key="14">
    <source>
        <dbReference type="Proteomes" id="UP001465755"/>
    </source>
</evidence>
<keyword evidence="4 11" id="KW-0812">Transmembrane</keyword>
<dbReference type="PROSITE" id="PS00211">
    <property type="entry name" value="ABC_TRANSPORTER_1"/>
    <property type="match status" value="2"/>
</dbReference>
<feature type="transmembrane region" description="Helical" evidence="11">
    <location>
        <begin position="714"/>
        <end position="737"/>
    </location>
</feature>
<dbReference type="GO" id="GO:0140359">
    <property type="term" value="F:ABC-type transporter activity"/>
    <property type="evidence" value="ECO:0007669"/>
    <property type="project" value="InterPro"/>
</dbReference>
<dbReference type="SMART" id="SM00382">
    <property type="entry name" value="AAA"/>
    <property type="match status" value="2"/>
</dbReference>
<accession>A0AAW1PJP1</accession>
<feature type="compositionally biased region" description="Low complexity" evidence="10">
    <location>
        <begin position="598"/>
        <end position="611"/>
    </location>
</feature>
<feature type="domain" description="ABC transporter" evidence="12">
    <location>
        <begin position="1297"/>
        <end position="1541"/>
    </location>
</feature>
<dbReference type="GO" id="GO:0016887">
    <property type="term" value="F:ATP hydrolysis activity"/>
    <property type="evidence" value="ECO:0007669"/>
    <property type="project" value="InterPro"/>
</dbReference>
<keyword evidence="14" id="KW-1185">Reference proteome</keyword>
<evidence type="ECO:0000256" key="10">
    <source>
        <dbReference type="SAM" id="MobiDB-lite"/>
    </source>
</evidence>
<dbReference type="EMBL" id="JALJOQ010000025">
    <property type="protein sequence ID" value="KAK9808279.1"/>
    <property type="molecule type" value="Genomic_DNA"/>
</dbReference>
<evidence type="ECO:0000256" key="9">
    <source>
        <dbReference type="ARBA" id="ARBA00023136"/>
    </source>
</evidence>
<gene>
    <name evidence="13" type="ORF">WJX73_007025</name>
</gene>
<feature type="transmembrane region" description="Helical" evidence="11">
    <location>
        <begin position="28"/>
        <end position="51"/>
    </location>
</feature>
<evidence type="ECO:0000256" key="8">
    <source>
        <dbReference type="ARBA" id="ARBA00022989"/>
    </source>
</evidence>
<feature type="compositionally biased region" description="Low complexity" evidence="10">
    <location>
        <begin position="619"/>
        <end position="631"/>
    </location>
</feature>
<comment type="caution">
    <text evidence="13">The sequence shown here is derived from an EMBL/GenBank/DDBJ whole genome shotgun (WGS) entry which is preliminary data.</text>
</comment>
<dbReference type="Pfam" id="PF12698">
    <property type="entry name" value="ABC2_membrane_3"/>
    <property type="match status" value="2"/>
</dbReference>
<evidence type="ECO:0000256" key="4">
    <source>
        <dbReference type="ARBA" id="ARBA00022692"/>
    </source>
</evidence>
<feature type="transmembrane region" description="Helical" evidence="11">
    <location>
        <begin position="1034"/>
        <end position="1058"/>
    </location>
</feature>
<sequence length="1624" mass="173196">MVEEKETRARETMYIMGLERWPLQASWAITYGLIFIIVAATVTIVCSLSFMTKSSPSLLFVSLLLFNLSELSFGLLIASLFSNAKIAAICAPILHFSALMPRYIFFRTGEPQALIGKALVSLLSPSAFTFAADLFAAYEGAGDGMGWGDLWSDPYPLGAILFMMTVDIKLYATVGWYLEQVIPSEHGPRLPLLFPLSWQYWRTGDASQVPSCSSIVKGTWAFCTTCCTSWGKPKGGFRRITDEEPAGPTENPETVQADGLAPRLSRGSGGGLASRGSGLRGMQAEGHTVFAAMAKLRKEYGPKVAVKELSLQLREGQLTSLLGHNGAGKTTAVGMLSGLIRPTAGDCTIMGHSMVTSAPLARQCLGFCPQQNILFGRLTAREHLLLYSAIKGLPGGCSGAAASEAAEGMLKAVGLAAKADTEAQALSGGMKRKLQVALALLGDSPVVLLDEPSSGVDPVSRRALWAILSQWKRGRAMLLTTHFMDEADMLSDQVAIMSEGELVCSGTALQLKEQWSNGYTLTMSQALDGGAAADVGAIESLVLSCMPGARFLRAAGAELVYRLPMEETGSFARLLQEIEESREALGIGHCAVSMPTLEESAAAAESSPRAESLLRAESPHAASSSAPEAGAFQHGPSSNGTGVELQEATAVHSSKASGRGGAQQERAGTSKGVDMPSAHQYDGKRERSGAVHWWICLVQMLRKRAGIAGRDKKGAAFILLVPLLAVSLVMLILSINIDPSSPNVLLRLESMLPAESAVVPLSHPPPRLGECASVPCAGVHQYALWDAGDSSYNMSEVLLERAAESGVPQYVAVVFNDTVVHEIATAAVPVAGLNASINIGRPDIDTSSFANAAVAAALLSPLQLGPISPFAVSRVLRRTYQRFAQDPPVMVMHNSSAYHVLPAAVSALRETVSGFRTSSSSSQSGGAASLTARNHPLPLSQQESVQLDSILLVLASLFVLVPFCLMSGAFAISPVTEFSVGAHHMQLLSGCPPAMYWLGSYIWDACMHMLVCVCAMGIFAAYQDAAFAGSFAQAGATFLLLIEYGAAVIPLAYCYSFAFGSPSAAQVAVAALNFLLGFGCVTASYVMQLLPKTQGAQKVLVHFFRFCPPFLLGEGLIELTRHQFLKALADVQGNGVHVPALFSWKILGRPLVALAGEAALFSVLTLLIDANTRSSWVPTLMKGLWHRSEPWRDSMVMCFTRCGLMRAKQRSMQRKRYQAVQGPQDSEDVEESQTLVSGVEMTQQEMSHPQRNEEEGEELMLEAVGDEEAPLRRLEDDDVIAERRRIDDASSSGVDRVQLCHLRKVYATKPPKVAVHDLCLGIRPGERFGLLGPNGAGKTTTLSMLTGALAPTSGQACVDGRVVASASGASATNSVALGYCPQHDPLLEFLTAREQLGMYARLKGVPAEQVGTAVAEVIARVSLPQEMAARPSGQLSGGNKRKLALGIALVGGTTALLLDEPSSGMDPGARRAMWAYIERATSPEATDNGGSVAVALTTHSMEECEALCSRVGIMHAGRLACIASPTRLKALYGRGYLLEVHCHDSHEAMQAVAQFVSSALGGMESEERRFGRLKFVLPSKRQTLAQVFRSMEGEKSRLKIVAYGVSMPTLEQVFLAVIGESLAQ</sequence>
<dbReference type="InterPro" id="IPR017871">
    <property type="entry name" value="ABC_transporter-like_CS"/>
</dbReference>
<dbReference type="SUPFAM" id="SSF52540">
    <property type="entry name" value="P-loop containing nucleoside triphosphate hydrolases"/>
    <property type="match status" value="2"/>
</dbReference>
<feature type="domain" description="ABC transporter" evidence="12">
    <location>
        <begin position="291"/>
        <end position="524"/>
    </location>
</feature>
<keyword evidence="5" id="KW-0677">Repeat</keyword>